<organism evidence="7 8">
    <name type="scientific">Spiroplasma citri</name>
    <dbReference type="NCBI Taxonomy" id="2133"/>
    <lineage>
        <taxon>Bacteria</taxon>
        <taxon>Bacillati</taxon>
        <taxon>Mycoplasmatota</taxon>
        <taxon>Mollicutes</taxon>
        <taxon>Entomoplasmatales</taxon>
        <taxon>Spiroplasmataceae</taxon>
        <taxon>Spiroplasma</taxon>
    </lineage>
</organism>
<dbReference type="EMBL" id="CP096246">
    <property type="protein sequence ID" value="WFG97313.1"/>
    <property type="molecule type" value="Genomic_DNA"/>
</dbReference>
<dbReference type="Pfam" id="PF07992">
    <property type="entry name" value="Pyr_redox_2"/>
    <property type="match status" value="1"/>
</dbReference>
<dbReference type="PRINTS" id="PR00368">
    <property type="entry name" value="FADPNR"/>
</dbReference>
<evidence type="ECO:0000256" key="3">
    <source>
        <dbReference type="ARBA" id="ARBA00022827"/>
    </source>
</evidence>
<evidence type="ECO:0000313" key="7">
    <source>
        <dbReference type="EMBL" id="WFG97313.1"/>
    </source>
</evidence>
<keyword evidence="8" id="KW-1185">Reference proteome</keyword>
<evidence type="ECO:0000256" key="4">
    <source>
        <dbReference type="ARBA" id="ARBA00023002"/>
    </source>
</evidence>
<dbReference type="Gene3D" id="3.50.50.60">
    <property type="entry name" value="FAD/NAD(P)-binding domain"/>
    <property type="match status" value="2"/>
</dbReference>
<evidence type="ECO:0000256" key="5">
    <source>
        <dbReference type="ARBA" id="ARBA00023284"/>
    </source>
</evidence>
<evidence type="ECO:0000313" key="8">
    <source>
        <dbReference type="Proteomes" id="UP001214629"/>
    </source>
</evidence>
<accession>A0AAX3T1I4</accession>
<dbReference type="PANTHER" id="PTHR43429">
    <property type="entry name" value="PYRIDINE NUCLEOTIDE-DISULFIDE OXIDOREDUCTASE DOMAIN-CONTAINING"/>
    <property type="match status" value="1"/>
</dbReference>
<keyword evidence="4" id="KW-0560">Oxidoreductase</keyword>
<name>A0AAX3T1I4_SPICI</name>
<keyword evidence="3" id="KW-0274">FAD</keyword>
<feature type="domain" description="FAD/NAD(P)-binding" evidence="6">
    <location>
        <begin position="1"/>
        <end position="137"/>
    </location>
</feature>
<dbReference type="SUPFAM" id="SSF51905">
    <property type="entry name" value="FAD/NAD(P)-binding domain"/>
    <property type="match status" value="1"/>
</dbReference>
<sequence>MRVIVIGGSTAGMTSASKLKRMLKNDVEIIAYQKFQCPSLEACGTPYYVGKHFDNAERMIARTVEEFQNNGILVKTSCEVTRVDFKTKTIYGINYNTNQEFIDNYDKLIISVGARPRRLNLAGENATNVFTGTTLNQQLNYVRV</sequence>
<comment type="cofactor">
    <cofactor evidence="1">
        <name>FAD</name>
        <dbReference type="ChEBI" id="CHEBI:57692"/>
    </cofactor>
</comment>
<dbReference type="AlphaFoldDB" id="A0AAX3T1I4"/>
<dbReference type="PANTHER" id="PTHR43429:SF1">
    <property type="entry name" value="NAD(P)H SULFUR OXIDOREDUCTASE (COA-DEPENDENT)"/>
    <property type="match status" value="1"/>
</dbReference>
<dbReference type="GO" id="GO:0016491">
    <property type="term" value="F:oxidoreductase activity"/>
    <property type="evidence" value="ECO:0007669"/>
    <property type="project" value="UniProtKB-KW"/>
</dbReference>
<dbReference type="InterPro" id="IPR023753">
    <property type="entry name" value="FAD/NAD-binding_dom"/>
</dbReference>
<dbReference type="Proteomes" id="UP001214629">
    <property type="component" value="Chromosome"/>
</dbReference>
<evidence type="ECO:0000256" key="1">
    <source>
        <dbReference type="ARBA" id="ARBA00001974"/>
    </source>
</evidence>
<dbReference type="InterPro" id="IPR050260">
    <property type="entry name" value="FAD-bd_OxRdtase"/>
</dbReference>
<protein>
    <submittedName>
        <fullName evidence="7">FAD-dependent oxidoreductase</fullName>
    </submittedName>
</protein>
<gene>
    <name evidence="7" type="ORF">M0C40_00155</name>
</gene>
<evidence type="ECO:0000256" key="2">
    <source>
        <dbReference type="ARBA" id="ARBA00022630"/>
    </source>
</evidence>
<keyword evidence="2" id="KW-0285">Flavoprotein</keyword>
<keyword evidence="5" id="KW-0676">Redox-active center</keyword>
<evidence type="ECO:0000259" key="6">
    <source>
        <dbReference type="Pfam" id="PF07992"/>
    </source>
</evidence>
<reference evidence="7 8" key="1">
    <citation type="submission" date="2022-04" db="EMBL/GenBank/DDBJ databases">
        <title>Whole genome of Spiroplasma citri.</title>
        <authorList>
            <person name="Khanchezar A."/>
            <person name="Izadpanah K."/>
            <person name="Taghavi M."/>
            <person name="Ghorbani A."/>
            <person name="Beven L."/>
        </authorList>
    </citation>
    <scope>NUCLEOTIDE SEQUENCE [LARGE SCALE GENOMIC DNA]</scope>
    <source>
        <strain evidence="7 8">D4</strain>
    </source>
</reference>
<proteinExistence type="predicted"/>
<dbReference type="InterPro" id="IPR036188">
    <property type="entry name" value="FAD/NAD-bd_sf"/>
</dbReference>